<evidence type="ECO:0000313" key="3">
    <source>
        <dbReference type="Proteomes" id="UP000004826"/>
    </source>
</evidence>
<accession>F2CB91</accession>
<proteinExistence type="predicted"/>
<evidence type="ECO:0000256" key="1">
    <source>
        <dbReference type="SAM" id="Phobius"/>
    </source>
</evidence>
<reference evidence="2 3" key="1">
    <citation type="submission" date="2011-02" db="EMBL/GenBank/DDBJ databases">
        <authorList>
            <person name="Muzny D."/>
            <person name="Qin X."/>
            <person name="Deng J."/>
            <person name="Jiang H."/>
            <person name="Liu Y."/>
            <person name="Qu J."/>
            <person name="Song X.-Z."/>
            <person name="Zhang L."/>
            <person name="Thornton R."/>
            <person name="Coyle M."/>
            <person name="Francisco L."/>
            <person name="Jackson L."/>
            <person name="Javaid M."/>
            <person name="Korchina V."/>
            <person name="Kovar C."/>
            <person name="Mata R."/>
            <person name="Mathew T."/>
            <person name="Ngo R."/>
            <person name="Nguyen L."/>
            <person name="Nguyen N."/>
            <person name="Okwuonu G."/>
            <person name="Ongeri F."/>
            <person name="Pham C."/>
            <person name="Simmons D."/>
            <person name="Wilczek-Boney K."/>
            <person name="Hale W."/>
            <person name="Jakkamsetti A."/>
            <person name="Pham P."/>
            <person name="Ruth R."/>
            <person name="San Lucas F."/>
            <person name="Warren J."/>
            <person name="Zhang J."/>
            <person name="Zhao Z."/>
            <person name="Zhou C."/>
            <person name="Zhu D."/>
            <person name="Lee S."/>
            <person name="Bess C."/>
            <person name="Blankenburg K."/>
            <person name="Forbes L."/>
            <person name="Fu Q."/>
            <person name="Gubbala S."/>
            <person name="Hirani K."/>
            <person name="Jayaseelan J.C."/>
            <person name="Lara F."/>
            <person name="Munidasa M."/>
            <person name="Palculict T."/>
            <person name="Patil S."/>
            <person name="Pu L.-L."/>
            <person name="Saada N."/>
            <person name="Tang L."/>
            <person name="Weissenberger G."/>
            <person name="Zhu Y."/>
            <person name="Hemphill L."/>
            <person name="Shang Y."/>
            <person name="Youmans B."/>
            <person name="Ayvaz T."/>
            <person name="Ross M."/>
            <person name="Santibanez J."/>
            <person name="Aqrawi P."/>
            <person name="Gross S."/>
            <person name="Joshi V."/>
            <person name="Fowler G."/>
            <person name="Nazareth L."/>
            <person name="Reid J."/>
            <person name="Worley K."/>
            <person name="Petrosino J."/>
            <person name="Highlander S."/>
            <person name="Gibbs R."/>
        </authorList>
    </citation>
    <scope>NUCLEOTIDE SEQUENCE [LARGE SCALE GENOMIC DNA]</scope>
    <source>
        <strain evidence="2 3">SK408</strain>
    </source>
</reference>
<evidence type="ECO:0000313" key="2">
    <source>
        <dbReference type="EMBL" id="EGF20095.1"/>
    </source>
</evidence>
<dbReference type="HOGENOM" id="CLU_3317941_0_0_9"/>
<comment type="caution">
    <text evidence="2">The sequence shown here is derived from an EMBL/GenBank/DDBJ whole genome shotgun (WGS) entry which is preliminary data.</text>
</comment>
<gene>
    <name evidence="2" type="ORF">HMPREF9391_0204</name>
</gene>
<feature type="transmembrane region" description="Helical" evidence="1">
    <location>
        <begin position="20"/>
        <end position="39"/>
    </location>
</feature>
<dbReference type="EMBL" id="AFBE01000001">
    <property type="protein sequence ID" value="EGF20095.1"/>
    <property type="molecule type" value="Genomic_DNA"/>
</dbReference>
<dbReference type="PATRIC" id="fig|888818.3.peg.202"/>
<name>F2CB91_STRSA</name>
<keyword evidence="1" id="KW-1133">Transmembrane helix</keyword>
<keyword evidence="1" id="KW-0812">Transmembrane</keyword>
<organism evidence="2 3">
    <name type="scientific">Streptococcus sanguinis SK408</name>
    <dbReference type="NCBI Taxonomy" id="888818"/>
    <lineage>
        <taxon>Bacteria</taxon>
        <taxon>Bacillati</taxon>
        <taxon>Bacillota</taxon>
        <taxon>Bacilli</taxon>
        <taxon>Lactobacillales</taxon>
        <taxon>Streptococcaceae</taxon>
        <taxon>Streptococcus</taxon>
    </lineage>
</organism>
<sequence>MANRKVLPCKKKELVNQPVLSHIGSLLSFFFFLANLLIAKEA</sequence>
<dbReference type="Proteomes" id="UP000004826">
    <property type="component" value="Unassembled WGS sequence"/>
</dbReference>
<protein>
    <submittedName>
        <fullName evidence="2">Uncharacterized protein</fullName>
    </submittedName>
</protein>
<keyword evidence="1" id="KW-0472">Membrane</keyword>
<dbReference type="AlphaFoldDB" id="F2CB91"/>